<keyword evidence="5" id="KW-1133">Transmembrane helix</keyword>
<dbReference type="PANTHER" id="PTHR10434">
    <property type="entry name" value="1-ACYL-SN-GLYCEROL-3-PHOSPHATE ACYLTRANSFERASE"/>
    <property type="match status" value="1"/>
</dbReference>
<dbReference type="PANTHER" id="PTHR10434:SF40">
    <property type="entry name" value="1-ACYL-SN-GLYCEROL-3-PHOSPHATE ACYLTRANSFERASE"/>
    <property type="match status" value="1"/>
</dbReference>
<evidence type="ECO:0000256" key="5">
    <source>
        <dbReference type="SAM" id="Phobius"/>
    </source>
</evidence>
<dbReference type="InterPro" id="IPR002123">
    <property type="entry name" value="Plipid/glycerol_acylTrfase"/>
</dbReference>
<dbReference type="GO" id="GO:0006654">
    <property type="term" value="P:phosphatidic acid biosynthetic process"/>
    <property type="evidence" value="ECO:0007669"/>
    <property type="project" value="TreeGrafter"/>
</dbReference>
<evidence type="ECO:0000256" key="3">
    <source>
        <dbReference type="ARBA" id="ARBA00023315"/>
    </source>
</evidence>
<dbReference type="GO" id="GO:0003841">
    <property type="term" value="F:1-acylglycerol-3-phosphate O-acyltransferase activity"/>
    <property type="evidence" value="ECO:0007669"/>
    <property type="project" value="TreeGrafter"/>
</dbReference>
<keyword evidence="5" id="KW-0812">Transmembrane</keyword>
<dbReference type="RefSeq" id="WP_145246541.1">
    <property type="nucleotide sequence ID" value="NZ_CP036278.1"/>
</dbReference>
<comment type="pathway">
    <text evidence="1">Lipid metabolism.</text>
</comment>
<feature type="region of interest" description="Disordered" evidence="4">
    <location>
        <begin position="224"/>
        <end position="246"/>
    </location>
</feature>
<feature type="domain" description="Phospholipid/glycerol acyltransferase" evidence="6">
    <location>
        <begin position="43"/>
        <end position="157"/>
    </location>
</feature>
<proteinExistence type="predicted"/>
<organism evidence="7 8">
    <name type="scientific">Aeoliella mucimassa</name>
    <dbReference type="NCBI Taxonomy" id="2527972"/>
    <lineage>
        <taxon>Bacteria</taxon>
        <taxon>Pseudomonadati</taxon>
        <taxon>Planctomycetota</taxon>
        <taxon>Planctomycetia</taxon>
        <taxon>Pirellulales</taxon>
        <taxon>Lacipirellulaceae</taxon>
        <taxon>Aeoliella</taxon>
    </lineage>
</organism>
<evidence type="ECO:0000256" key="2">
    <source>
        <dbReference type="ARBA" id="ARBA00022679"/>
    </source>
</evidence>
<protein>
    <submittedName>
        <fullName evidence="7">1-acyl-sn-glycerol-3-phosphate acyltransferase</fullName>
        <ecNumber evidence="7">2.3.1.-</ecNumber>
    </submittedName>
</protein>
<keyword evidence="2 7" id="KW-0808">Transferase</keyword>
<dbReference type="Pfam" id="PF01553">
    <property type="entry name" value="Acyltransferase"/>
    <property type="match status" value="1"/>
</dbReference>
<dbReference type="EC" id="2.3.1.-" evidence="7"/>
<keyword evidence="3 7" id="KW-0012">Acyltransferase</keyword>
<dbReference type="OrthoDB" id="9803035at2"/>
<dbReference type="KEGG" id="amuc:Pan181_19160"/>
<keyword evidence="8" id="KW-1185">Reference proteome</keyword>
<evidence type="ECO:0000259" key="6">
    <source>
        <dbReference type="SMART" id="SM00563"/>
    </source>
</evidence>
<sequence>MPAERRSYSLLQWFFYFVNMFLVRVMWRAKLPDKLPIPDDQGAMLICNHRSSIDPCVIQVVAKRRLVHWLVAQLYKPGTFIARMLDVFEVISVRKGGNDVSPLRTAIRRASAGELVGMFPEGTINTTDDFMRAIRPGAVVVALRAKVPVLPCYLDGSPYHRIPWMPVFMLSRVKLTIGDPIDLSEYYGQERDSEVVNRLALMCVKEIAKLAGHDDFEPQIAGRGWKTWEKGEAEQPSDDKQEQQQD</sequence>
<gene>
    <name evidence="7" type="primary">plsC_1</name>
    <name evidence="7" type="ORF">Pan181_19160</name>
</gene>
<accession>A0A518ALW4</accession>
<evidence type="ECO:0000313" key="8">
    <source>
        <dbReference type="Proteomes" id="UP000315750"/>
    </source>
</evidence>
<feature type="compositionally biased region" description="Basic and acidic residues" evidence="4">
    <location>
        <begin position="226"/>
        <end position="246"/>
    </location>
</feature>
<dbReference type="CDD" id="cd07989">
    <property type="entry name" value="LPLAT_AGPAT-like"/>
    <property type="match status" value="1"/>
</dbReference>
<reference evidence="7 8" key="1">
    <citation type="submission" date="2019-02" db="EMBL/GenBank/DDBJ databases">
        <title>Deep-cultivation of Planctomycetes and their phenomic and genomic characterization uncovers novel biology.</title>
        <authorList>
            <person name="Wiegand S."/>
            <person name="Jogler M."/>
            <person name="Boedeker C."/>
            <person name="Pinto D."/>
            <person name="Vollmers J."/>
            <person name="Rivas-Marin E."/>
            <person name="Kohn T."/>
            <person name="Peeters S.H."/>
            <person name="Heuer A."/>
            <person name="Rast P."/>
            <person name="Oberbeckmann S."/>
            <person name="Bunk B."/>
            <person name="Jeske O."/>
            <person name="Meyerdierks A."/>
            <person name="Storesund J.E."/>
            <person name="Kallscheuer N."/>
            <person name="Luecker S."/>
            <person name="Lage O.M."/>
            <person name="Pohl T."/>
            <person name="Merkel B.J."/>
            <person name="Hornburger P."/>
            <person name="Mueller R.-W."/>
            <person name="Bruemmer F."/>
            <person name="Labrenz M."/>
            <person name="Spormann A.M."/>
            <person name="Op den Camp H."/>
            <person name="Overmann J."/>
            <person name="Amann R."/>
            <person name="Jetten M.S.M."/>
            <person name="Mascher T."/>
            <person name="Medema M.H."/>
            <person name="Devos D.P."/>
            <person name="Kaster A.-K."/>
            <person name="Ovreas L."/>
            <person name="Rohde M."/>
            <person name="Galperin M.Y."/>
            <person name="Jogler C."/>
        </authorList>
    </citation>
    <scope>NUCLEOTIDE SEQUENCE [LARGE SCALE GENOMIC DNA]</scope>
    <source>
        <strain evidence="7 8">Pan181</strain>
    </source>
</reference>
<evidence type="ECO:0000256" key="4">
    <source>
        <dbReference type="SAM" id="MobiDB-lite"/>
    </source>
</evidence>
<feature type="transmembrane region" description="Helical" evidence="5">
    <location>
        <begin position="6"/>
        <end position="27"/>
    </location>
</feature>
<evidence type="ECO:0000256" key="1">
    <source>
        <dbReference type="ARBA" id="ARBA00005189"/>
    </source>
</evidence>
<dbReference type="SUPFAM" id="SSF69593">
    <property type="entry name" value="Glycerol-3-phosphate (1)-acyltransferase"/>
    <property type="match status" value="1"/>
</dbReference>
<dbReference type="SMART" id="SM00563">
    <property type="entry name" value="PlsC"/>
    <property type="match status" value="1"/>
</dbReference>
<dbReference type="EMBL" id="CP036278">
    <property type="protein sequence ID" value="QDU55722.1"/>
    <property type="molecule type" value="Genomic_DNA"/>
</dbReference>
<evidence type="ECO:0000313" key="7">
    <source>
        <dbReference type="EMBL" id="QDU55722.1"/>
    </source>
</evidence>
<dbReference type="Proteomes" id="UP000315750">
    <property type="component" value="Chromosome"/>
</dbReference>
<dbReference type="AlphaFoldDB" id="A0A518ALW4"/>
<name>A0A518ALW4_9BACT</name>
<keyword evidence="5" id="KW-0472">Membrane</keyword>